<accession>A0A1D7TM90</accession>
<feature type="binding site" evidence="8">
    <location>
        <begin position="113"/>
        <end position="115"/>
    </location>
    <ligand>
        <name>S-adenosyl-L-methionine</name>
        <dbReference type="ChEBI" id="CHEBI:59789"/>
    </ligand>
</feature>
<keyword evidence="5 8" id="KW-0408">Iron</keyword>
<proteinExistence type="inferred from homology"/>
<evidence type="ECO:0000256" key="1">
    <source>
        <dbReference type="ARBA" id="ARBA00022485"/>
    </source>
</evidence>
<keyword evidence="6 8" id="KW-0411">Iron-sulfur</keyword>
<protein>
    <recommendedName>
        <fullName evidence="8">7-carboxy-7-deazaguanine synthase</fullName>
        <shortName evidence="8">CDG synthase</shortName>
        <ecNumber evidence="8">4.3.99.3</ecNumber>
    </recommendedName>
    <alternativeName>
        <fullName evidence="8">Queuosine biosynthesis protein QueE</fullName>
    </alternativeName>
</protein>
<name>A0A1D7TM90_9BACT</name>
<keyword evidence="8" id="KW-0671">Queuosine biosynthesis</keyword>
<feature type="binding site" evidence="8">
    <location>
        <position position="34"/>
    </location>
    <ligand>
        <name>[4Fe-4S] cluster</name>
        <dbReference type="ChEBI" id="CHEBI:49883"/>
        <note>4Fe-4S-S-AdoMet</note>
    </ligand>
</feature>
<evidence type="ECO:0000259" key="9">
    <source>
        <dbReference type="PROSITE" id="PS51918"/>
    </source>
</evidence>
<dbReference type="Pfam" id="PF04055">
    <property type="entry name" value="Radical_SAM"/>
    <property type="match status" value="1"/>
</dbReference>
<dbReference type="InterPro" id="IPR007197">
    <property type="entry name" value="rSAM"/>
</dbReference>
<gene>
    <name evidence="8" type="primary">queE</name>
    <name evidence="10" type="ORF">SHALO_2347</name>
</gene>
<feature type="binding site" evidence="8">
    <location>
        <position position="26"/>
    </location>
    <ligand>
        <name>substrate</name>
    </ligand>
</feature>
<evidence type="ECO:0000256" key="7">
    <source>
        <dbReference type="ARBA" id="ARBA00023239"/>
    </source>
</evidence>
<evidence type="ECO:0000256" key="3">
    <source>
        <dbReference type="ARBA" id="ARBA00022723"/>
    </source>
</evidence>
<dbReference type="InterPro" id="IPR013785">
    <property type="entry name" value="Aldolase_TIM"/>
</dbReference>
<dbReference type="PATRIC" id="fig|1193502.14.peg.2378"/>
<keyword evidence="4 8" id="KW-0460">Magnesium</keyword>
<dbReference type="PIRSF" id="PIRSF000370">
    <property type="entry name" value="QueE"/>
    <property type="match status" value="1"/>
</dbReference>
<evidence type="ECO:0000256" key="6">
    <source>
        <dbReference type="ARBA" id="ARBA00023014"/>
    </source>
</evidence>
<comment type="pathway">
    <text evidence="8">Purine metabolism; 7-cyano-7-deazaguanine biosynthesis.</text>
</comment>
<feature type="binding site" evidence="8">
    <location>
        <position position="30"/>
    </location>
    <ligand>
        <name>[4Fe-4S] cluster</name>
        <dbReference type="ChEBI" id="CHEBI:49883"/>
        <note>4Fe-4S-S-AdoMet</note>
    </ligand>
</feature>
<comment type="caution">
    <text evidence="8">Lacks conserved residue(s) required for the propagation of feature annotation.</text>
</comment>
<dbReference type="EC" id="4.3.99.3" evidence="8"/>
<keyword evidence="7 8" id="KW-0456">Lyase</keyword>
<evidence type="ECO:0000256" key="2">
    <source>
        <dbReference type="ARBA" id="ARBA00022691"/>
    </source>
</evidence>
<keyword evidence="11" id="KW-1185">Reference proteome</keyword>
<comment type="function">
    <text evidence="8">Catalyzes the complex heterocyclic radical-mediated conversion of 6-carboxy-5,6,7,8-tetrahydropterin (CPH4) to 7-carboxy-7-deazaguanine (CDG), a step common to the biosynthetic pathways of all 7-deazapurine-containing compounds.</text>
</comment>
<dbReference type="EMBL" id="CP017111">
    <property type="protein sequence ID" value="AOO66107.1"/>
    <property type="molecule type" value="Genomic_DNA"/>
</dbReference>
<dbReference type="SUPFAM" id="SSF102114">
    <property type="entry name" value="Radical SAM enzymes"/>
    <property type="match status" value="1"/>
</dbReference>
<sequence>MLKIVEIFYSIQGEGTQVGVPSIFIRLHGCNLACNFCDELLHKGEYASLSFDEVLERIKVFPSMHVIITGGEPTIYNLNGFIEYLQAYMYSVAVETNGYNFSNISNANWVTYSPKAWDVIEKYGYDEVKFVVSKDSDVEKILAFKSYKPIFIQPQNEIDRPNKENVNFCVEFVKAHPQFILSVQLHKFLGVE</sequence>
<dbReference type="PANTHER" id="PTHR42836:SF1">
    <property type="entry name" value="7-CARBOXY-7-DEAZAGUANINE SYNTHASE"/>
    <property type="match status" value="1"/>
</dbReference>
<evidence type="ECO:0000256" key="8">
    <source>
        <dbReference type="HAMAP-Rule" id="MF_00917"/>
    </source>
</evidence>
<dbReference type="STRING" id="1193502.SHALO_2347"/>
<feature type="binding site" evidence="8">
    <location>
        <position position="37"/>
    </location>
    <ligand>
        <name>[4Fe-4S] cluster</name>
        <dbReference type="ChEBI" id="CHEBI:49883"/>
        <note>4Fe-4S-S-AdoMet</note>
    </ligand>
</feature>
<feature type="domain" description="Radical SAM core" evidence="9">
    <location>
        <begin position="17"/>
        <end position="192"/>
    </location>
</feature>
<reference evidence="11" key="1">
    <citation type="submission" date="2016-08" db="EMBL/GenBank/DDBJ databases">
        <title>Complete genome sequence of the organohalide-respiring Epsilonproteobacterium Sulfurospirillum halorespirans.</title>
        <authorList>
            <person name="Goris T."/>
            <person name="Zimmermann J."/>
            <person name="Schenz B."/>
            <person name="Lemos M."/>
            <person name="Hackermueller J."/>
            <person name="Diekert G."/>
        </authorList>
    </citation>
    <scope>NUCLEOTIDE SEQUENCE [LARGE SCALE GENOMIC DNA]</scope>
    <source>
        <strain>DSM 13726</strain>
        <strain evidence="11">PCE-M2</strain>
    </source>
</reference>
<dbReference type="Proteomes" id="UP000094609">
    <property type="component" value="Chromosome"/>
</dbReference>
<keyword evidence="1 8" id="KW-0004">4Fe-4S</keyword>
<evidence type="ECO:0000313" key="10">
    <source>
        <dbReference type="EMBL" id="AOO66107.1"/>
    </source>
</evidence>
<comment type="subunit">
    <text evidence="8">Homodimer.</text>
</comment>
<dbReference type="GO" id="GO:0016840">
    <property type="term" value="F:carbon-nitrogen lyase activity"/>
    <property type="evidence" value="ECO:0007669"/>
    <property type="project" value="UniProtKB-UniRule"/>
</dbReference>
<dbReference type="Gene3D" id="3.20.20.70">
    <property type="entry name" value="Aldolase class I"/>
    <property type="match status" value="1"/>
</dbReference>
<dbReference type="GO" id="GO:0051539">
    <property type="term" value="F:4 iron, 4 sulfur cluster binding"/>
    <property type="evidence" value="ECO:0007669"/>
    <property type="project" value="UniProtKB-UniRule"/>
</dbReference>
<dbReference type="HAMAP" id="MF_00917">
    <property type="entry name" value="QueE"/>
    <property type="match status" value="1"/>
</dbReference>
<dbReference type="KEGG" id="shal:SHALO_2347"/>
<keyword evidence="3 8" id="KW-0479">Metal-binding</keyword>
<dbReference type="SFLD" id="SFLDS00029">
    <property type="entry name" value="Radical_SAM"/>
    <property type="match status" value="1"/>
</dbReference>
<evidence type="ECO:0000256" key="5">
    <source>
        <dbReference type="ARBA" id="ARBA00023004"/>
    </source>
</evidence>
<dbReference type="AlphaFoldDB" id="A0A1D7TM90"/>
<dbReference type="RefSeq" id="WP_069478705.1">
    <property type="nucleotide sequence ID" value="NZ_CP017111.1"/>
</dbReference>
<evidence type="ECO:0000256" key="4">
    <source>
        <dbReference type="ARBA" id="ARBA00022842"/>
    </source>
</evidence>
<feature type="binding site" evidence="8">
    <location>
        <position position="69"/>
    </location>
    <ligand>
        <name>substrate</name>
    </ligand>
</feature>
<comment type="cofactor">
    <cofactor evidence="8">
        <name>[4Fe-4S] cluster</name>
        <dbReference type="ChEBI" id="CHEBI:49883"/>
    </cofactor>
    <text evidence="8">Binds 1 [4Fe-4S] cluster. The cluster is coordinated with 3 cysteines and an exchangeable S-adenosyl-L-methionine.</text>
</comment>
<evidence type="ECO:0000313" key="11">
    <source>
        <dbReference type="Proteomes" id="UP000094609"/>
    </source>
</evidence>
<feature type="binding site" evidence="8">
    <location>
        <position position="71"/>
    </location>
    <ligand>
        <name>S-adenosyl-L-methionine</name>
        <dbReference type="ChEBI" id="CHEBI:59789"/>
    </ligand>
</feature>
<feature type="binding site" evidence="8">
    <location>
        <begin position="36"/>
        <end position="38"/>
    </location>
    <ligand>
        <name>S-adenosyl-L-methionine</name>
        <dbReference type="ChEBI" id="CHEBI:59789"/>
    </ligand>
</feature>
<dbReference type="GO" id="GO:0000287">
    <property type="term" value="F:magnesium ion binding"/>
    <property type="evidence" value="ECO:0007669"/>
    <property type="project" value="UniProtKB-UniRule"/>
</dbReference>
<dbReference type="PROSITE" id="PS51918">
    <property type="entry name" value="RADICAL_SAM"/>
    <property type="match status" value="1"/>
</dbReference>
<dbReference type="GO" id="GO:0008616">
    <property type="term" value="P:tRNA queuosine(34) biosynthetic process"/>
    <property type="evidence" value="ECO:0007669"/>
    <property type="project" value="UniProtKB-UniRule"/>
</dbReference>
<dbReference type="InterPro" id="IPR058240">
    <property type="entry name" value="rSAM_sf"/>
</dbReference>
<comment type="similarity">
    <text evidence="8">Belongs to the radical SAM superfamily. 7-carboxy-7-deazaguanine synthase family.</text>
</comment>
<comment type="cofactor">
    <cofactor evidence="8">
        <name>S-adenosyl-L-methionine</name>
        <dbReference type="ChEBI" id="CHEBI:59789"/>
    </cofactor>
    <text evidence="8">Binds 1 S-adenosyl-L-methionine per subunit.</text>
</comment>
<dbReference type="GO" id="GO:1904047">
    <property type="term" value="F:S-adenosyl-L-methionine binding"/>
    <property type="evidence" value="ECO:0007669"/>
    <property type="project" value="UniProtKB-UniRule"/>
</dbReference>
<feature type="binding site" evidence="8">
    <location>
        <begin position="11"/>
        <end position="13"/>
    </location>
    <ligand>
        <name>substrate</name>
    </ligand>
</feature>
<comment type="cofactor">
    <cofactor evidence="8">
        <name>Mg(2+)</name>
        <dbReference type="ChEBI" id="CHEBI:18420"/>
    </cofactor>
</comment>
<organism evidence="10 11">
    <name type="scientific">Sulfurospirillum halorespirans DSM 13726</name>
    <dbReference type="NCBI Taxonomy" id="1193502"/>
    <lineage>
        <taxon>Bacteria</taxon>
        <taxon>Pseudomonadati</taxon>
        <taxon>Campylobacterota</taxon>
        <taxon>Epsilonproteobacteria</taxon>
        <taxon>Campylobacterales</taxon>
        <taxon>Sulfurospirillaceae</taxon>
        <taxon>Sulfurospirillum</taxon>
    </lineage>
</organism>
<keyword evidence="2 8" id="KW-0949">S-adenosyl-L-methionine</keyword>
<dbReference type="InterPro" id="IPR024924">
    <property type="entry name" value="7-CO-7-deazaguanine_synth-like"/>
</dbReference>
<dbReference type="PANTHER" id="PTHR42836">
    <property type="entry name" value="7-CARBOXY-7-DEAZAGUANINE SYNTHASE"/>
    <property type="match status" value="1"/>
</dbReference>
<dbReference type="UniPathway" id="UPA00391"/>
<comment type="catalytic activity">
    <reaction evidence="8">
        <text>6-carboxy-5,6,7,8-tetrahydropterin + H(+) = 7-carboxy-7-carbaguanine + NH4(+)</text>
        <dbReference type="Rhea" id="RHEA:27974"/>
        <dbReference type="ChEBI" id="CHEBI:15378"/>
        <dbReference type="ChEBI" id="CHEBI:28938"/>
        <dbReference type="ChEBI" id="CHEBI:61032"/>
        <dbReference type="ChEBI" id="CHEBI:61036"/>
        <dbReference type="EC" id="4.3.99.3"/>
    </reaction>
</comment>